<evidence type="ECO:0000256" key="7">
    <source>
        <dbReference type="ARBA" id="ARBA00023002"/>
    </source>
</evidence>
<dbReference type="Proteomes" id="UP001143400">
    <property type="component" value="Unassembled WGS sequence"/>
</dbReference>
<evidence type="ECO:0000256" key="3">
    <source>
        <dbReference type="ARBA" id="ARBA00007588"/>
    </source>
</evidence>
<keyword evidence="5" id="KW-0274">FAD</keyword>
<organism evidence="8 11">
    <name type="scientific">Methylopila capsulata</name>
    <dbReference type="NCBI Taxonomy" id="61654"/>
    <lineage>
        <taxon>Bacteria</taxon>
        <taxon>Pseudomonadati</taxon>
        <taxon>Pseudomonadota</taxon>
        <taxon>Alphaproteobacteria</taxon>
        <taxon>Hyphomicrobiales</taxon>
        <taxon>Methylopilaceae</taxon>
        <taxon>Methylopila</taxon>
    </lineage>
</organism>
<dbReference type="EMBL" id="JAFBCY010000005">
    <property type="protein sequence ID" value="MBM7853423.1"/>
    <property type="molecule type" value="Genomic_DNA"/>
</dbReference>
<dbReference type="SUPFAM" id="SSF51905">
    <property type="entry name" value="FAD/NAD(P)-binding domain"/>
    <property type="match status" value="2"/>
</dbReference>
<keyword evidence="6" id="KW-0521">NADP</keyword>
<evidence type="ECO:0000256" key="5">
    <source>
        <dbReference type="ARBA" id="ARBA00022827"/>
    </source>
</evidence>
<keyword evidence="7 9" id="KW-0560">Oxidoreductase</keyword>
<comment type="caution">
    <text evidence="8">The sequence shown here is derived from an EMBL/GenBank/DDBJ whole genome shotgun (WGS) entry which is preliminary data.</text>
</comment>
<dbReference type="Gene3D" id="3.50.50.60">
    <property type="entry name" value="FAD/NAD(P)-binding domain"/>
    <property type="match status" value="1"/>
</dbReference>
<dbReference type="InterPro" id="IPR036188">
    <property type="entry name" value="FAD/NAD-bd_sf"/>
</dbReference>
<evidence type="ECO:0000256" key="2">
    <source>
        <dbReference type="ARBA" id="ARBA00004924"/>
    </source>
</evidence>
<protein>
    <submittedName>
        <fullName evidence="8">Lysine 6-monooxygenase</fullName>
    </submittedName>
    <submittedName>
        <fullName evidence="9">Lysine N6-hydroxylase</fullName>
        <ecNumber evidence="9">1.14.13.59</ecNumber>
    </submittedName>
</protein>
<dbReference type="PANTHER" id="PTHR42802">
    <property type="entry name" value="MONOOXYGENASE"/>
    <property type="match status" value="1"/>
</dbReference>
<comment type="cofactor">
    <cofactor evidence="1">
        <name>FAD</name>
        <dbReference type="ChEBI" id="CHEBI:57692"/>
    </cofactor>
</comment>
<evidence type="ECO:0000256" key="6">
    <source>
        <dbReference type="ARBA" id="ARBA00022857"/>
    </source>
</evidence>
<evidence type="ECO:0000256" key="1">
    <source>
        <dbReference type="ARBA" id="ARBA00001974"/>
    </source>
</evidence>
<evidence type="ECO:0000313" key="8">
    <source>
        <dbReference type="EMBL" id="GLK57364.1"/>
    </source>
</evidence>
<dbReference type="EC" id="1.14.13.59" evidence="9"/>
<accession>A0A9W6IXF8</accession>
<dbReference type="RefSeq" id="WP_204951882.1">
    <property type="nucleotide sequence ID" value="NZ_BSFF01000009.1"/>
</dbReference>
<reference evidence="8" key="1">
    <citation type="journal article" date="2014" name="Int. J. Syst. Evol. Microbiol.">
        <title>Complete genome sequence of Corynebacterium casei LMG S-19264T (=DSM 44701T), isolated from a smear-ripened cheese.</title>
        <authorList>
            <consortium name="US DOE Joint Genome Institute (JGI-PGF)"/>
            <person name="Walter F."/>
            <person name="Albersmeier A."/>
            <person name="Kalinowski J."/>
            <person name="Ruckert C."/>
        </authorList>
    </citation>
    <scope>NUCLEOTIDE SEQUENCE</scope>
    <source>
        <strain evidence="8">VKM B-1606</strain>
    </source>
</reference>
<comment type="pathway">
    <text evidence="2">Siderophore biosynthesis.</text>
</comment>
<dbReference type="InterPro" id="IPR025700">
    <property type="entry name" value="Lys/Orn_oxygenase"/>
</dbReference>
<name>A0A9W6IXF8_9HYPH</name>
<evidence type="ECO:0000313" key="9">
    <source>
        <dbReference type="EMBL" id="MBM7853423.1"/>
    </source>
</evidence>
<dbReference type="Pfam" id="PF13434">
    <property type="entry name" value="Lys_Orn_oxgnase"/>
    <property type="match status" value="1"/>
</dbReference>
<dbReference type="GO" id="GO:0047091">
    <property type="term" value="F:L-lysine 6-monooxygenase (NADPH) activity"/>
    <property type="evidence" value="ECO:0007669"/>
    <property type="project" value="UniProtKB-EC"/>
</dbReference>
<comment type="similarity">
    <text evidence="3">Belongs to the lysine N(6)-hydroxylase/L-ornithine N(5)-oxygenase family.</text>
</comment>
<dbReference type="AlphaFoldDB" id="A0A9W6IXF8"/>
<reference evidence="9 10" key="2">
    <citation type="submission" date="2021-01" db="EMBL/GenBank/DDBJ databases">
        <title>Genomic Encyclopedia of Type Strains, Phase IV (KMG-IV): sequencing the most valuable type-strain genomes for metagenomic binning, comparative biology and taxonomic classification.</title>
        <authorList>
            <person name="Goeker M."/>
        </authorList>
    </citation>
    <scope>NUCLEOTIDE SEQUENCE [LARGE SCALE GENOMIC DNA]</scope>
    <source>
        <strain evidence="9 10">DSM 6130</strain>
    </source>
</reference>
<dbReference type="EMBL" id="BSFF01000009">
    <property type="protein sequence ID" value="GLK57364.1"/>
    <property type="molecule type" value="Genomic_DNA"/>
</dbReference>
<sequence length="445" mass="49288">MSDTARTTDLDSIEPLDLAGVGVGPFNLSLAAQLDSVPELSARFFERRPRFDWHPGMMLPDVELQSSYLKDLVTSTNPTSPWSFTSYLVQTKRFFAFLNAHYDAAPRKEFARYFAWVAEQLPTLTFGADVSEVDHDGRDFVLTVDGTKRRARNLAIGVGMQPQLPDWAQGFDRGRCFHASEAVDRLPGLPAGRVAVIGGGQSGAEIVQHLLAQETPPQALSWLSRRHNFEPLNDTPFSNQVFSPEYVDAYRKLGDERKTAAFATAVLTSDGVSPSTIDAIYRRLYAMRYLEDSPVDAAMLPSRDVIQAEERNGEYRLIVRNGFDGGIEVLFADALVLATGYRFRLPDALAPLKRRIATDRQDRLILADDYSVAWDGPRHARIFALNAGRHSHGIAESQLSLMAWRSSAIVNALVGYDRFDLELPEPMVNWASIAPAVAGAARADA</sequence>
<evidence type="ECO:0000313" key="11">
    <source>
        <dbReference type="Proteomes" id="UP001143400"/>
    </source>
</evidence>
<evidence type="ECO:0000256" key="4">
    <source>
        <dbReference type="ARBA" id="ARBA00022630"/>
    </source>
</evidence>
<keyword evidence="4" id="KW-0285">Flavoprotein</keyword>
<keyword evidence="10" id="KW-1185">Reference proteome</keyword>
<reference evidence="8" key="3">
    <citation type="submission" date="2023-01" db="EMBL/GenBank/DDBJ databases">
        <authorList>
            <person name="Sun Q."/>
            <person name="Evtushenko L."/>
        </authorList>
    </citation>
    <scope>NUCLEOTIDE SEQUENCE</scope>
    <source>
        <strain evidence="8">VKM B-1606</strain>
    </source>
</reference>
<gene>
    <name evidence="8" type="primary">iucD</name>
    <name evidence="8" type="ORF">GCM10008170_33840</name>
    <name evidence="9" type="ORF">JOD31_003684</name>
</gene>
<dbReference type="PANTHER" id="PTHR42802:SF1">
    <property type="entry name" value="L-ORNITHINE N(5)-MONOOXYGENASE"/>
    <property type="match status" value="1"/>
</dbReference>
<dbReference type="Proteomes" id="UP000758856">
    <property type="component" value="Unassembled WGS sequence"/>
</dbReference>
<evidence type="ECO:0000313" key="10">
    <source>
        <dbReference type="Proteomes" id="UP000758856"/>
    </source>
</evidence>
<proteinExistence type="inferred from homology"/>